<accession>A0A445IGQ9</accession>
<dbReference type="AlphaFoldDB" id="A0A445IGQ9"/>
<organism evidence="2 3">
    <name type="scientific">Glycine soja</name>
    <name type="common">Wild soybean</name>
    <dbReference type="NCBI Taxonomy" id="3848"/>
    <lineage>
        <taxon>Eukaryota</taxon>
        <taxon>Viridiplantae</taxon>
        <taxon>Streptophyta</taxon>
        <taxon>Embryophyta</taxon>
        <taxon>Tracheophyta</taxon>
        <taxon>Spermatophyta</taxon>
        <taxon>Magnoliopsida</taxon>
        <taxon>eudicotyledons</taxon>
        <taxon>Gunneridae</taxon>
        <taxon>Pentapetalae</taxon>
        <taxon>rosids</taxon>
        <taxon>fabids</taxon>
        <taxon>Fabales</taxon>
        <taxon>Fabaceae</taxon>
        <taxon>Papilionoideae</taxon>
        <taxon>50 kb inversion clade</taxon>
        <taxon>NPAAA clade</taxon>
        <taxon>indigoferoid/millettioid clade</taxon>
        <taxon>Phaseoleae</taxon>
        <taxon>Glycine</taxon>
        <taxon>Glycine subgen. Soja</taxon>
    </lineage>
</organism>
<gene>
    <name evidence="2" type="ORF">D0Y65_025783</name>
</gene>
<dbReference type="EMBL" id="QZWG01000010">
    <property type="protein sequence ID" value="RZB85320.1"/>
    <property type="molecule type" value="Genomic_DNA"/>
</dbReference>
<dbReference type="Proteomes" id="UP000289340">
    <property type="component" value="Chromosome 10"/>
</dbReference>
<reference evidence="2 3" key="1">
    <citation type="submission" date="2018-09" db="EMBL/GenBank/DDBJ databases">
        <title>A high-quality reference genome of wild soybean provides a powerful tool to mine soybean genomes.</title>
        <authorList>
            <person name="Xie M."/>
            <person name="Chung C.Y.L."/>
            <person name="Li M.-W."/>
            <person name="Wong F.-L."/>
            <person name="Chan T.-F."/>
            <person name="Lam H.-M."/>
        </authorList>
    </citation>
    <scope>NUCLEOTIDE SEQUENCE [LARGE SCALE GENOMIC DNA]</scope>
    <source>
        <strain evidence="3">cv. W05</strain>
        <tissue evidence="2">Hypocotyl of etiolated seedlings</tissue>
    </source>
</reference>
<sequence length="72" mass="7987">MATWGPTRETFKTASRKTWGPGLENSWRRCSTVAFRVGSMVARSVMASGGSERGGKVGDIDHDSSLKEWRRI</sequence>
<proteinExistence type="predicted"/>
<feature type="compositionally biased region" description="Basic and acidic residues" evidence="1">
    <location>
        <begin position="53"/>
        <end position="72"/>
    </location>
</feature>
<keyword evidence="3" id="KW-1185">Reference proteome</keyword>
<evidence type="ECO:0000313" key="3">
    <source>
        <dbReference type="Proteomes" id="UP000289340"/>
    </source>
</evidence>
<feature type="region of interest" description="Disordered" evidence="1">
    <location>
        <begin position="47"/>
        <end position="72"/>
    </location>
</feature>
<name>A0A445IGQ9_GLYSO</name>
<evidence type="ECO:0000256" key="1">
    <source>
        <dbReference type="SAM" id="MobiDB-lite"/>
    </source>
</evidence>
<protein>
    <submittedName>
        <fullName evidence="2">Uncharacterized protein</fullName>
    </submittedName>
</protein>
<comment type="caution">
    <text evidence="2">The sequence shown here is derived from an EMBL/GenBank/DDBJ whole genome shotgun (WGS) entry which is preliminary data.</text>
</comment>
<evidence type="ECO:0000313" key="2">
    <source>
        <dbReference type="EMBL" id="RZB85320.1"/>
    </source>
</evidence>